<dbReference type="AlphaFoldDB" id="T2G814"/>
<reference evidence="3" key="2">
    <citation type="submission" date="2013-07" db="EMBL/GenBank/DDBJ databases">
        <authorList>
            <person name="Morais-Silva F.O."/>
            <person name="Rezende A.M."/>
            <person name="Pimentel C."/>
            <person name="Resende D.M."/>
            <person name="Santos C.I."/>
            <person name="Clemente C."/>
            <person name="de Oliveira L.M."/>
            <person name="da Silva S.M."/>
            <person name="Costa D.A."/>
            <person name="Varela-Raposo A."/>
            <person name="Horacio E.C.A."/>
            <person name="Matos M."/>
            <person name="Flores O."/>
            <person name="Ruiz J.C."/>
            <person name="Rodrigues-Pousada C."/>
        </authorList>
    </citation>
    <scope>NUCLEOTIDE SEQUENCE [LARGE SCALE GENOMIC DNA]</scope>
    <source>
        <strain evidence="3">ATCC 19364 / DSM 1382 / NCIMB 9332 / VKM B-1759</strain>
    </source>
</reference>
<feature type="chain" id="PRO_5004588214" description="Peptidase C13 family protein" evidence="1">
    <location>
        <begin position="19"/>
        <end position="735"/>
    </location>
</feature>
<accession>T2G814</accession>
<dbReference type="RefSeq" id="WP_021759411.1">
    <property type="nucleotide sequence ID" value="NC_022444.1"/>
</dbReference>
<dbReference type="Gene3D" id="3.40.50.1460">
    <property type="match status" value="1"/>
</dbReference>
<dbReference type="OrthoDB" id="9804257at2"/>
<dbReference type="Pfam" id="PF01650">
    <property type="entry name" value="Peptidase_C13"/>
    <property type="match status" value="1"/>
</dbReference>
<keyword evidence="3" id="KW-1185">Reference proteome</keyword>
<keyword evidence="1" id="KW-0732">Signal</keyword>
<evidence type="ECO:0000313" key="2">
    <source>
        <dbReference type="EMBL" id="AGW12720.1"/>
    </source>
</evidence>
<evidence type="ECO:0008006" key="4">
    <source>
        <dbReference type="Google" id="ProtNLM"/>
    </source>
</evidence>
<proteinExistence type="predicted"/>
<gene>
    <name evidence="2" type="ORF">DGI_0825</name>
</gene>
<evidence type="ECO:0000313" key="3">
    <source>
        <dbReference type="Proteomes" id="UP000016587"/>
    </source>
</evidence>
<dbReference type="InterPro" id="IPR001096">
    <property type="entry name" value="Peptidase_C13"/>
</dbReference>
<dbReference type="eggNOG" id="COG4412">
    <property type="taxonomic scope" value="Bacteria"/>
</dbReference>
<dbReference type="PATRIC" id="fig|1121448.10.peg.827"/>
<sequence length="735" mass="79200">MHARLGWLLAVLALAANAAWPQTVAAADITTYAQARDRLVANVLHTRTDVQEILGQAAPVPGPVEVPADSDTLRLGRGPGWIFLVRLQAESRPPYLLAVVHEDATVDVRPVKTMPAGLAVTPVPEPDPAPAVSVRTQEEAYAVLLARLLGHSAQGRRIHAAREQVAGEAVVATWRGEVRLAGGPGWLFFVDDVPAANWAHPCRFVLVRENGELVVTPSRTPPANMEPFTELTTWPDGAALPSPALLPDAAPAAADARDLASTATPAANRHAVIISGGYNSWSNYPRYWNDCAFFFRTLKQYGFLDANIHVLFADGTDPAVDRSDGVSSPLDFNNDGVADIKYSATKANIALVFNQLASALGSDDILYIFTTDHGEPQEGNEHPYNTPDVLLDLWGESISGSELAAEVDKVNAKAMAGIFEQCFSGGMVEALKKPNRVLMSASRWWEYSYAMAPNYNYNEFSYHVTVALANAAKGDSNNDGHVTMEEAYLYALANDQYQSELLDGELSNEGERSAYWSSPWTLGRTLSLYGIPPSTAAPRYAGYTQTQSADPYPSLGTATNWKADNQYWAYTLPFAFPFGGQQHTTAYVSSNGIIYFASPGSSGTNRVDTLATATAVAPLWDDLTTAGTGQNIYVAASAQQVTFSWVASTYVDNIPVNVAARLYRDGRISFYYGSGNAHIGRVSGRDKTIGISLKHVNKGMHLGLHNGASILGEATALHFSPAGPMAPAPWLLLLQ</sequence>
<dbReference type="EMBL" id="CP006585">
    <property type="protein sequence ID" value="AGW12720.1"/>
    <property type="molecule type" value="Genomic_DNA"/>
</dbReference>
<dbReference type="Proteomes" id="UP000016587">
    <property type="component" value="Chromosome"/>
</dbReference>
<evidence type="ECO:0000256" key="1">
    <source>
        <dbReference type="SAM" id="SignalP"/>
    </source>
</evidence>
<organism evidence="2 3">
    <name type="scientific">Megalodesulfovibrio gigas (strain ATCC 19364 / DSM 1382 / NCIMB 9332 / VKM B-1759)</name>
    <name type="common">Desulfovibrio gigas</name>
    <dbReference type="NCBI Taxonomy" id="1121448"/>
    <lineage>
        <taxon>Bacteria</taxon>
        <taxon>Pseudomonadati</taxon>
        <taxon>Thermodesulfobacteriota</taxon>
        <taxon>Desulfovibrionia</taxon>
        <taxon>Desulfovibrionales</taxon>
        <taxon>Desulfovibrionaceae</taxon>
        <taxon>Megalodesulfovibrio</taxon>
    </lineage>
</organism>
<dbReference type="HOGENOM" id="CLU_375860_0_0_7"/>
<protein>
    <recommendedName>
        <fullName evidence="4">Peptidase C13 family protein</fullName>
    </recommendedName>
</protein>
<dbReference type="KEGG" id="dgg:DGI_0825"/>
<feature type="signal peptide" evidence="1">
    <location>
        <begin position="1"/>
        <end position="18"/>
    </location>
</feature>
<name>T2G814_MEGG1</name>
<dbReference type="eggNOG" id="COG4249">
    <property type="taxonomic scope" value="Bacteria"/>
</dbReference>
<dbReference type="GO" id="GO:0006508">
    <property type="term" value="P:proteolysis"/>
    <property type="evidence" value="ECO:0007669"/>
    <property type="project" value="InterPro"/>
</dbReference>
<reference evidence="2 3" key="1">
    <citation type="journal article" date="2013" name="J. Bacteriol.">
        <title>Roles of HynAB and Ech, the only two hydrogenases found in the model sulfate reducer Desulfovibrio gigas.</title>
        <authorList>
            <person name="Morais-Silva F.O."/>
            <person name="Santos C.I."/>
            <person name="Rodrigues R."/>
            <person name="Pereira I.A."/>
            <person name="Rodrigues-Pousada C."/>
        </authorList>
    </citation>
    <scope>NUCLEOTIDE SEQUENCE [LARGE SCALE GENOMIC DNA]</scope>
    <source>
        <strain evidence="3">ATCC 19364 / DSM 1382 / NCIMB 9332 / VKM B-1759</strain>
    </source>
</reference>
<dbReference type="STRING" id="1121448.DGI_0825"/>
<dbReference type="GO" id="GO:0008233">
    <property type="term" value="F:peptidase activity"/>
    <property type="evidence" value="ECO:0007669"/>
    <property type="project" value="InterPro"/>
</dbReference>